<dbReference type="SUPFAM" id="SSF49464">
    <property type="entry name" value="Carboxypeptidase regulatory domain-like"/>
    <property type="match status" value="1"/>
</dbReference>
<evidence type="ECO:0000256" key="4">
    <source>
        <dbReference type="SAM" id="SignalP"/>
    </source>
</evidence>
<evidence type="ECO:0000256" key="2">
    <source>
        <dbReference type="ARBA" id="ARBA00023136"/>
    </source>
</evidence>
<feature type="signal peptide" evidence="4">
    <location>
        <begin position="1"/>
        <end position="30"/>
    </location>
</feature>
<accession>A0A3E1Y8I7</accession>
<dbReference type="InterPro" id="IPR023996">
    <property type="entry name" value="TonB-dep_OMP_SusC/RagA"/>
</dbReference>
<feature type="chain" id="PRO_5017758995" evidence="4">
    <location>
        <begin position="31"/>
        <end position="1130"/>
    </location>
</feature>
<dbReference type="InterPro" id="IPR008969">
    <property type="entry name" value="CarboxyPept-like_regulatory"/>
</dbReference>
<protein>
    <submittedName>
        <fullName evidence="6">SusC/RagA family TonB-linked outer membrane protein</fullName>
    </submittedName>
</protein>
<keyword evidence="3" id="KW-0998">Cell outer membrane</keyword>
<name>A0A3E1Y8I7_9BACT</name>
<dbReference type="InterPro" id="IPR023997">
    <property type="entry name" value="TonB-dep_OMP_SusC/RagA_CS"/>
</dbReference>
<dbReference type="Gene3D" id="2.40.170.20">
    <property type="entry name" value="TonB-dependent receptor, beta-barrel domain"/>
    <property type="match status" value="1"/>
</dbReference>
<evidence type="ECO:0000259" key="5">
    <source>
        <dbReference type="Pfam" id="PF07715"/>
    </source>
</evidence>
<dbReference type="InterPro" id="IPR012910">
    <property type="entry name" value="Plug_dom"/>
</dbReference>
<gene>
    <name evidence="6" type="ORF">DVR12_13840</name>
</gene>
<proteinExistence type="predicted"/>
<evidence type="ECO:0000313" key="7">
    <source>
        <dbReference type="Proteomes" id="UP000260644"/>
    </source>
</evidence>
<keyword evidence="4" id="KW-0732">Signal</keyword>
<evidence type="ECO:0000313" key="6">
    <source>
        <dbReference type="EMBL" id="RFS21738.1"/>
    </source>
</evidence>
<dbReference type="SUPFAM" id="SSF56935">
    <property type="entry name" value="Porins"/>
    <property type="match status" value="1"/>
</dbReference>
<dbReference type="Proteomes" id="UP000260644">
    <property type="component" value="Unassembled WGS sequence"/>
</dbReference>
<dbReference type="Pfam" id="PF07715">
    <property type="entry name" value="Plug"/>
    <property type="match status" value="1"/>
</dbReference>
<dbReference type="InterPro" id="IPR036942">
    <property type="entry name" value="Beta-barrel_TonB_sf"/>
</dbReference>
<dbReference type="GO" id="GO:0009279">
    <property type="term" value="C:cell outer membrane"/>
    <property type="evidence" value="ECO:0007669"/>
    <property type="project" value="UniProtKB-SubCell"/>
</dbReference>
<dbReference type="EMBL" id="QPMM01000007">
    <property type="protein sequence ID" value="RFS21738.1"/>
    <property type="molecule type" value="Genomic_DNA"/>
</dbReference>
<comment type="subcellular location">
    <subcellularLocation>
        <location evidence="1">Cell outer membrane</location>
    </subcellularLocation>
</comment>
<keyword evidence="2" id="KW-0472">Membrane</keyword>
<dbReference type="NCBIfam" id="TIGR04056">
    <property type="entry name" value="OMP_RagA_SusC"/>
    <property type="match status" value="1"/>
</dbReference>
<dbReference type="Gene3D" id="2.170.130.10">
    <property type="entry name" value="TonB-dependent receptor, plug domain"/>
    <property type="match status" value="1"/>
</dbReference>
<dbReference type="AlphaFoldDB" id="A0A3E1Y8I7"/>
<comment type="caution">
    <text evidence="6">The sequence shown here is derived from an EMBL/GenBank/DDBJ whole genome shotgun (WGS) entry which is preliminary data.</text>
</comment>
<sequence>MKLNSPTMTLRYFKRLLVVLFLAATSQVYAQKAVPVLDALKAITREYKTDFVYDPQVVKKKTTTYNLTNFAGKSLEDVLKAVLYPNDLVFLYVKPNYYTIVEKDRVGEYQAPKKLNDNDAQVTSQAHQKIKVTGVVTDATQPIPNVMIMEKGTGNGTMTKPDGSYAITVSGPNAILAFSSIGYSTREEIVGTRNSIDVKLQESTKELGEVVVTALGVKREEKALGYAVQSVKGTSMQTVKGVDLGTSLTGQVAGLTVKNSTEFNGAPKLEMRGETPLLVIDGVPYGNMTLRDIPTDDIESINMLKGPTAAALYGARGAAGAVMITTKRSKEDRLTVDVNSNTMFNLGYLALPNVQSSYGHGLDGKINTDYVWGPKLDIGQTAVQWNPITKQNEEMPLVSSGKNNLKNFLETGLITNNSVSVTKGGQNGFFRAGLNHIYNKGQFPNQKLNIINYTMSGELKAGDKFSLESHMGYTRTTAPQLWGSAYDQQGYIYQILMWTGPDYDIRQYKDYWVTQNQKQNWLYNAWYDNPYLIAYEKLRSTEQNKLNASLTMNYNFTKDLKLIFRNGYDYYKNEDIVQNPAGINSTRGMTIGNTFGFDFSGKGLYGQNQSWGNSINSDLLLTYNKKIGSKWNLDALGGASIFYYKQREQGAKTRNGLAVPGWYSLANAVPSTTAGVDGIITNYGTWAKQTNSVYAKATLSWNSAVFVDVTGRNDWSSTQAENARSYFYPSVATSVLMSEFLHMPKWIDMWKVRGSWTMTKTPLDVYANNLAYTINNSWGNTTASTPDNLAGSNLLPTTTRTWEFGTAAYLFSKRLHVDLAYFTKLYYNNQIKQTLAPSSGYATTLINTGETYARRGVEITLDGTVMKKGKFQWNSMVNFSTQNRYFVDIDPVYSAKNLWTVAGGRMDAVAYTQKALRDPNGNVIHQNGLPMLSTYTEKYGNSDPDFVFGFINNFSYGNWNLGITIDGRIGGVMYDYIYAKMFDTGANPETDNQWRYDEVVKGLKNYVGNGVKVVSGSVTYDNYGRITSDTRQYAPNDVPVSYQAYARKWGNSYETGVMNKSFVKVREISLGYRVPQSWFGKSGIKNASVALTGQNLFLFTKFKYSDPDVDTELMNAPAQRMVGFNVKVGF</sequence>
<keyword evidence="7" id="KW-1185">Reference proteome</keyword>
<organism evidence="6 7">
    <name type="scientific">Chitinophaga silvatica</name>
    <dbReference type="NCBI Taxonomy" id="2282649"/>
    <lineage>
        <taxon>Bacteria</taxon>
        <taxon>Pseudomonadati</taxon>
        <taxon>Bacteroidota</taxon>
        <taxon>Chitinophagia</taxon>
        <taxon>Chitinophagales</taxon>
        <taxon>Chitinophagaceae</taxon>
        <taxon>Chitinophaga</taxon>
    </lineage>
</organism>
<evidence type="ECO:0000256" key="1">
    <source>
        <dbReference type="ARBA" id="ARBA00004442"/>
    </source>
</evidence>
<evidence type="ECO:0000256" key="3">
    <source>
        <dbReference type="ARBA" id="ARBA00023237"/>
    </source>
</evidence>
<reference evidence="6 7" key="1">
    <citation type="submission" date="2018-07" db="EMBL/GenBank/DDBJ databases">
        <title>Chitinophaga K2CV101002-2 sp. nov., isolated from a monsoon evergreen broad-leaved forest soil.</title>
        <authorList>
            <person name="Lv Y."/>
        </authorList>
    </citation>
    <scope>NUCLEOTIDE SEQUENCE [LARGE SCALE GENOMIC DNA]</scope>
    <source>
        <strain evidence="6 7">GDMCC 1.1288</strain>
    </source>
</reference>
<dbReference type="NCBIfam" id="TIGR04057">
    <property type="entry name" value="SusC_RagA_signa"/>
    <property type="match status" value="1"/>
</dbReference>
<feature type="domain" description="TonB-dependent receptor plug" evidence="5">
    <location>
        <begin position="224"/>
        <end position="321"/>
    </location>
</feature>
<dbReference type="Pfam" id="PF13715">
    <property type="entry name" value="CarbopepD_reg_2"/>
    <property type="match status" value="1"/>
</dbReference>
<dbReference type="Gene3D" id="2.60.40.1120">
    <property type="entry name" value="Carboxypeptidase-like, regulatory domain"/>
    <property type="match status" value="1"/>
</dbReference>
<dbReference type="InterPro" id="IPR037066">
    <property type="entry name" value="Plug_dom_sf"/>
</dbReference>